<reference evidence="5 6" key="1">
    <citation type="submission" date="2023-07" db="EMBL/GenBank/DDBJ databases">
        <title>Sorghum-associated microbial communities from plants grown in Nebraska, USA.</title>
        <authorList>
            <person name="Schachtman D."/>
        </authorList>
    </citation>
    <scope>NUCLEOTIDE SEQUENCE [LARGE SCALE GENOMIC DNA]</scope>
    <source>
        <strain evidence="5 6">584</strain>
    </source>
</reference>
<keyword evidence="3" id="KW-0804">Transcription</keyword>
<dbReference type="SMART" id="SM00345">
    <property type="entry name" value="HTH_GNTR"/>
    <property type="match status" value="1"/>
</dbReference>
<gene>
    <name evidence="5" type="ORF">E9232_004500</name>
</gene>
<keyword evidence="1" id="KW-0805">Transcription regulation</keyword>
<organism evidence="5 6">
    <name type="scientific">Inquilinus ginsengisoli</name>
    <dbReference type="NCBI Taxonomy" id="363840"/>
    <lineage>
        <taxon>Bacteria</taxon>
        <taxon>Pseudomonadati</taxon>
        <taxon>Pseudomonadota</taxon>
        <taxon>Alphaproteobacteria</taxon>
        <taxon>Rhodospirillales</taxon>
        <taxon>Rhodospirillaceae</taxon>
        <taxon>Inquilinus</taxon>
    </lineage>
</organism>
<evidence type="ECO:0000256" key="3">
    <source>
        <dbReference type="ARBA" id="ARBA00023163"/>
    </source>
</evidence>
<dbReference type="SUPFAM" id="SSF48008">
    <property type="entry name" value="GntR ligand-binding domain-like"/>
    <property type="match status" value="1"/>
</dbReference>
<dbReference type="InterPro" id="IPR036388">
    <property type="entry name" value="WH-like_DNA-bd_sf"/>
</dbReference>
<dbReference type="PANTHER" id="PTHR43537">
    <property type="entry name" value="TRANSCRIPTIONAL REGULATOR, GNTR FAMILY"/>
    <property type="match status" value="1"/>
</dbReference>
<protein>
    <submittedName>
        <fullName evidence="5">DNA-binding FadR family transcriptional regulator</fullName>
    </submittedName>
</protein>
<accession>A0ABU1JTM6</accession>
<dbReference type="InterPro" id="IPR000524">
    <property type="entry name" value="Tscrpt_reg_HTH_GntR"/>
</dbReference>
<dbReference type="PRINTS" id="PR00035">
    <property type="entry name" value="HTHGNTR"/>
</dbReference>
<dbReference type="PANTHER" id="PTHR43537:SF44">
    <property type="entry name" value="GNTR FAMILY REGULATORY PROTEIN"/>
    <property type="match status" value="1"/>
</dbReference>
<name>A0ABU1JTM6_9PROT</name>
<dbReference type="InterPro" id="IPR008920">
    <property type="entry name" value="TF_FadR/GntR_C"/>
</dbReference>
<dbReference type="EMBL" id="JAVDPW010000008">
    <property type="protein sequence ID" value="MDR6291962.1"/>
    <property type="molecule type" value="Genomic_DNA"/>
</dbReference>
<dbReference type="InterPro" id="IPR036390">
    <property type="entry name" value="WH_DNA-bd_sf"/>
</dbReference>
<dbReference type="RefSeq" id="WP_309797633.1">
    <property type="nucleotide sequence ID" value="NZ_JAVDPW010000008.1"/>
</dbReference>
<evidence type="ECO:0000259" key="4">
    <source>
        <dbReference type="PROSITE" id="PS50949"/>
    </source>
</evidence>
<dbReference type="Gene3D" id="1.20.120.530">
    <property type="entry name" value="GntR ligand-binding domain-like"/>
    <property type="match status" value="1"/>
</dbReference>
<sequence>MVEHSRSSKTFSRRSLHGQIAYDIGVRIVRGDVQPGTVLPNEADLSVQFSVSRTALREAIKVLAAKGLVESRPKTGTRVRPRDEWNMLDPDLLAWQFATQPIERLAKDLFEIRQVIEPAAASMAAERATDTQREAIARAFSDMEAAPDGDASIEPDLRFHQSILAASNNEFLHPLGALIETAMATSFRITNNEPGALQISLPRHRAVRDAILAREPEAARQAMRVLLEDAVEDLRRALPHMIPTP</sequence>
<evidence type="ECO:0000256" key="2">
    <source>
        <dbReference type="ARBA" id="ARBA00023125"/>
    </source>
</evidence>
<dbReference type="SUPFAM" id="SSF46785">
    <property type="entry name" value="Winged helix' DNA-binding domain"/>
    <property type="match status" value="1"/>
</dbReference>
<keyword evidence="6" id="KW-1185">Reference proteome</keyword>
<dbReference type="Pfam" id="PF00392">
    <property type="entry name" value="GntR"/>
    <property type="match status" value="1"/>
</dbReference>
<evidence type="ECO:0000256" key="1">
    <source>
        <dbReference type="ARBA" id="ARBA00023015"/>
    </source>
</evidence>
<evidence type="ECO:0000313" key="6">
    <source>
        <dbReference type="Proteomes" id="UP001262410"/>
    </source>
</evidence>
<dbReference type="CDD" id="cd07377">
    <property type="entry name" value="WHTH_GntR"/>
    <property type="match status" value="1"/>
</dbReference>
<dbReference type="Pfam" id="PF07729">
    <property type="entry name" value="FCD"/>
    <property type="match status" value="1"/>
</dbReference>
<evidence type="ECO:0000313" key="5">
    <source>
        <dbReference type="EMBL" id="MDR6291962.1"/>
    </source>
</evidence>
<dbReference type="GO" id="GO:0003677">
    <property type="term" value="F:DNA binding"/>
    <property type="evidence" value="ECO:0007669"/>
    <property type="project" value="UniProtKB-KW"/>
</dbReference>
<dbReference type="Proteomes" id="UP001262410">
    <property type="component" value="Unassembled WGS sequence"/>
</dbReference>
<proteinExistence type="predicted"/>
<dbReference type="InterPro" id="IPR011711">
    <property type="entry name" value="GntR_C"/>
</dbReference>
<comment type="caution">
    <text evidence="5">The sequence shown here is derived from an EMBL/GenBank/DDBJ whole genome shotgun (WGS) entry which is preliminary data.</text>
</comment>
<feature type="domain" description="HTH gntR-type" evidence="4">
    <location>
        <begin position="14"/>
        <end position="82"/>
    </location>
</feature>
<dbReference type="PROSITE" id="PS50949">
    <property type="entry name" value="HTH_GNTR"/>
    <property type="match status" value="1"/>
</dbReference>
<dbReference type="Gene3D" id="1.10.10.10">
    <property type="entry name" value="Winged helix-like DNA-binding domain superfamily/Winged helix DNA-binding domain"/>
    <property type="match status" value="1"/>
</dbReference>
<keyword evidence="2 5" id="KW-0238">DNA-binding</keyword>
<dbReference type="SMART" id="SM00895">
    <property type="entry name" value="FCD"/>
    <property type="match status" value="1"/>
</dbReference>